<evidence type="ECO:0000313" key="5">
    <source>
        <dbReference type="Proteomes" id="UP000278031"/>
    </source>
</evidence>
<dbReference type="Proteomes" id="UP000278031">
    <property type="component" value="Unassembled WGS sequence"/>
</dbReference>
<accession>A0A497JHP9</accession>
<dbReference type="PROSITE" id="PS51203">
    <property type="entry name" value="CS"/>
    <property type="match status" value="1"/>
</dbReference>
<dbReference type="Pfam" id="PF04969">
    <property type="entry name" value="CS"/>
    <property type="match status" value="1"/>
</dbReference>
<dbReference type="Gene3D" id="2.60.40.790">
    <property type="match status" value="1"/>
</dbReference>
<name>A0A497JHP9_9ARCH</name>
<dbReference type="SUPFAM" id="SSF49764">
    <property type="entry name" value="HSP20-like chaperones"/>
    <property type="match status" value="1"/>
</dbReference>
<feature type="domain" description="CS" evidence="3">
    <location>
        <begin position="79"/>
        <end position="158"/>
    </location>
</feature>
<evidence type="ECO:0000259" key="2">
    <source>
        <dbReference type="PROSITE" id="PS01031"/>
    </source>
</evidence>
<dbReference type="CDD" id="cd06464">
    <property type="entry name" value="ACD_sHsps-like"/>
    <property type="match status" value="1"/>
</dbReference>
<evidence type="ECO:0000259" key="3">
    <source>
        <dbReference type="PROSITE" id="PS51203"/>
    </source>
</evidence>
<proteinExistence type="inferred from homology"/>
<dbReference type="PROSITE" id="PS01031">
    <property type="entry name" value="SHSP"/>
    <property type="match status" value="1"/>
</dbReference>
<dbReference type="EMBL" id="QMWP01000029">
    <property type="protein sequence ID" value="RLG70831.1"/>
    <property type="molecule type" value="Genomic_DNA"/>
</dbReference>
<gene>
    <name evidence="4" type="ORF">DRO04_01065</name>
</gene>
<feature type="domain" description="SHSP" evidence="2">
    <location>
        <begin position="74"/>
        <end position="158"/>
    </location>
</feature>
<reference evidence="4 5" key="1">
    <citation type="submission" date="2018-06" db="EMBL/GenBank/DDBJ databases">
        <title>Extensive metabolic versatility and redundancy in microbially diverse, dynamic hydrothermal sediments.</title>
        <authorList>
            <person name="Dombrowski N."/>
            <person name="Teske A."/>
            <person name="Baker B.J."/>
        </authorList>
    </citation>
    <scope>NUCLEOTIDE SEQUENCE [LARGE SCALE GENOMIC DNA]</scope>
    <source>
        <strain evidence="4">B51_G17</strain>
    </source>
</reference>
<evidence type="ECO:0000313" key="4">
    <source>
        <dbReference type="EMBL" id="RLG70831.1"/>
    </source>
</evidence>
<dbReference type="InterPro" id="IPR008978">
    <property type="entry name" value="HSP20-like_chaperone"/>
</dbReference>
<evidence type="ECO:0000256" key="1">
    <source>
        <dbReference type="PROSITE-ProRule" id="PRU00285"/>
    </source>
</evidence>
<dbReference type="InterPro" id="IPR002068">
    <property type="entry name" value="A-crystallin/Hsp20_dom"/>
</dbReference>
<dbReference type="AlphaFoldDB" id="A0A497JHP9"/>
<organism evidence="4 5">
    <name type="scientific">Candidatus Iainarchaeum sp</name>
    <dbReference type="NCBI Taxonomy" id="3101447"/>
    <lineage>
        <taxon>Archaea</taxon>
        <taxon>Candidatus Iainarchaeota</taxon>
        <taxon>Candidatus Iainarchaeia</taxon>
        <taxon>Candidatus Iainarchaeales</taxon>
        <taxon>Candidatus Iainarchaeaceae</taxon>
        <taxon>Candidatus Iainarchaeum</taxon>
    </lineage>
</organism>
<comment type="similarity">
    <text evidence="1">Belongs to the small heat shock protein (HSP20) family.</text>
</comment>
<sequence length="158" mass="18788">MRKKKRRIDFFFDFDRLEELMDELMREFLEEPTFKEKKIFRKKPLVMGFSFRFDEKGNPIVEGFGNIKPVSPKKVEFSVREPLTAINKTKKEIIITAELPGVEEKDIKIKVEPHKVIIDVPNPENPFYKEITLKEKVDTKKFKKIFKNGILELTLKKK</sequence>
<protein>
    <submittedName>
        <fullName evidence="4">Hsp20/alpha crystallin family protein</fullName>
    </submittedName>
</protein>
<comment type="caution">
    <text evidence="4">The sequence shown here is derived from an EMBL/GenBank/DDBJ whole genome shotgun (WGS) entry which is preliminary data.</text>
</comment>
<dbReference type="InterPro" id="IPR007052">
    <property type="entry name" value="CS_dom"/>
</dbReference>